<dbReference type="Proteomes" id="UP000268285">
    <property type="component" value="Unassembled WGS sequence"/>
</dbReference>
<reference evidence="2 3" key="1">
    <citation type="submission" date="2018-09" db="EMBL/GenBank/DDBJ databases">
        <authorList>
            <person name="Tagini F."/>
        </authorList>
    </citation>
    <scope>NUCLEOTIDE SEQUENCE [LARGE SCALE GENOMIC DNA]</scope>
    <source>
        <strain evidence="2 3">MK142</strain>
    </source>
</reference>
<dbReference type="AlphaFoldDB" id="A0A498QTQ7"/>
<evidence type="ECO:0000313" key="3">
    <source>
        <dbReference type="Proteomes" id="UP000268285"/>
    </source>
</evidence>
<proteinExistence type="predicted"/>
<dbReference type="EMBL" id="UPHU01000001">
    <property type="protein sequence ID" value="VBA54305.1"/>
    <property type="molecule type" value="Genomic_DNA"/>
</dbReference>
<dbReference type="InterPro" id="IPR000084">
    <property type="entry name" value="PE-PGRS_N"/>
</dbReference>
<dbReference type="Gene3D" id="1.10.287.850">
    <property type="entry name" value="HP0062-like domain"/>
    <property type="match status" value="1"/>
</dbReference>
<dbReference type="Pfam" id="PF00934">
    <property type="entry name" value="PE"/>
    <property type="match status" value="1"/>
</dbReference>
<evidence type="ECO:0000259" key="1">
    <source>
        <dbReference type="Pfam" id="PF00934"/>
    </source>
</evidence>
<gene>
    <name evidence="2" type="ORF">LAUMK142_04593</name>
</gene>
<accession>A0A498QTQ7</accession>
<keyword evidence="3" id="KW-1185">Reference proteome</keyword>
<protein>
    <submittedName>
        <fullName evidence="2">PE-PGRS family protein PE_PGRS33</fullName>
    </submittedName>
</protein>
<dbReference type="SUPFAM" id="SSF140459">
    <property type="entry name" value="PE/PPE dimer-like"/>
    <property type="match status" value="1"/>
</dbReference>
<feature type="domain" description="PE" evidence="1">
    <location>
        <begin position="4"/>
        <end position="94"/>
    </location>
</feature>
<name>A0A498QTQ7_9MYCO</name>
<organism evidence="2 3">
    <name type="scientific">Mycobacterium pseudokansasii</name>
    <dbReference type="NCBI Taxonomy" id="2341080"/>
    <lineage>
        <taxon>Bacteria</taxon>
        <taxon>Bacillati</taxon>
        <taxon>Actinomycetota</taxon>
        <taxon>Actinomycetes</taxon>
        <taxon>Mycobacteriales</taxon>
        <taxon>Mycobacteriaceae</taxon>
        <taxon>Mycobacterium</taxon>
    </lineage>
</organism>
<evidence type="ECO:0000313" key="2">
    <source>
        <dbReference type="EMBL" id="VBA54305.1"/>
    </source>
</evidence>
<dbReference type="InterPro" id="IPR038332">
    <property type="entry name" value="PPE_sf"/>
</dbReference>
<sequence length="224" mass="20998">MSFVTASSELMVSAATDLASISSSIAQANTAAAVPTAGVLAAGADEVSAAVAAWFGAHAQACQALSTQAATFHQQFVQLMSAGAAQYAAAEAVNATPLQQVAALINDPVLALTGRPLFGDGANGAAGTGAAGGNGGWLFGNGGNGGSGALGQAGGNGGSAGFLGHGGQGGAGGVGATEAPTKPVLRVPGAATVVRAAGSTATAAAAEWAAWAATPRGTLLVAVA</sequence>
<dbReference type="InterPro" id="IPR048996">
    <property type="entry name" value="PGRS_rpt"/>
</dbReference>
<dbReference type="Pfam" id="PF21526">
    <property type="entry name" value="PGRS"/>
    <property type="match status" value="1"/>
</dbReference>